<evidence type="ECO:0000313" key="5">
    <source>
        <dbReference type="EMBL" id="OMQ21771.1"/>
    </source>
</evidence>
<dbReference type="Proteomes" id="UP000216021">
    <property type="component" value="Unassembled WGS sequence"/>
</dbReference>
<dbReference type="OrthoDB" id="8549004at2"/>
<evidence type="ECO:0000256" key="3">
    <source>
        <dbReference type="ARBA" id="ARBA00022729"/>
    </source>
</evidence>
<comment type="subunit">
    <text evidence="1">Monomer.</text>
</comment>
<evidence type="ECO:0000313" key="6">
    <source>
        <dbReference type="Proteomes" id="UP000216021"/>
    </source>
</evidence>
<reference evidence="5 6" key="1">
    <citation type="submission" date="2016-11" db="EMBL/GenBank/DDBJ databases">
        <title>Rahnella oryzae sp. nov., isolated from rice root.</title>
        <authorList>
            <person name="Zhang X.-X."/>
            <person name="Zhang J."/>
        </authorList>
    </citation>
    <scope>NUCLEOTIDE SEQUENCE [LARGE SCALE GENOMIC DNA]</scope>
    <source>
        <strain evidence="5 6">J11-6</strain>
    </source>
</reference>
<protein>
    <submittedName>
        <fullName evidence="5">DUF1571 domain-containing protein</fullName>
    </submittedName>
</protein>
<keyword evidence="3" id="KW-0732">Signal</keyword>
<name>A0A1S8CHB9_9GAMM</name>
<keyword evidence="4" id="KW-0653">Protein transport</keyword>
<dbReference type="SUPFAM" id="SSF89392">
    <property type="entry name" value="Prokaryotic lipoproteins and lipoprotein localization factors"/>
    <property type="match status" value="1"/>
</dbReference>
<proteinExistence type="predicted"/>
<dbReference type="STRING" id="2034155.BMI79_13750"/>
<dbReference type="InterPro" id="IPR029046">
    <property type="entry name" value="LolA/LolB/LppX"/>
</dbReference>
<keyword evidence="6" id="KW-1185">Reference proteome</keyword>
<evidence type="ECO:0000256" key="1">
    <source>
        <dbReference type="ARBA" id="ARBA00011245"/>
    </source>
</evidence>
<dbReference type="RefSeq" id="WP_076942780.1">
    <property type="nucleotide sequence ID" value="NZ_MOXD01000007.1"/>
</dbReference>
<comment type="caution">
    <text evidence="5">The sequence shown here is derived from an EMBL/GenBank/DDBJ whole genome shotgun (WGS) entry which is preliminary data.</text>
</comment>
<organism evidence="5 6">
    <name type="scientific">Serratia oryzae</name>
    <dbReference type="NCBI Taxonomy" id="2034155"/>
    <lineage>
        <taxon>Bacteria</taxon>
        <taxon>Pseudomonadati</taxon>
        <taxon>Pseudomonadota</taxon>
        <taxon>Gammaproteobacteria</taxon>
        <taxon>Enterobacterales</taxon>
        <taxon>Yersiniaceae</taxon>
        <taxon>Serratia</taxon>
    </lineage>
</organism>
<gene>
    <name evidence="5" type="ORF">BMI79_13750</name>
</gene>
<dbReference type="GO" id="GO:0015031">
    <property type="term" value="P:protein transport"/>
    <property type="evidence" value="ECO:0007669"/>
    <property type="project" value="UniProtKB-KW"/>
</dbReference>
<dbReference type="Gene3D" id="2.50.20.10">
    <property type="entry name" value="Lipoprotein localisation LolA/LolB/LppX"/>
    <property type="match status" value="1"/>
</dbReference>
<evidence type="ECO:0000256" key="4">
    <source>
        <dbReference type="ARBA" id="ARBA00022927"/>
    </source>
</evidence>
<keyword evidence="2" id="KW-0813">Transport</keyword>
<evidence type="ECO:0000256" key="2">
    <source>
        <dbReference type="ARBA" id="ARBA00022448"/>
    </source>
</evidence>
<dbReference type="EMBL" id="MOXD01000007">
    <property type="protein sequence ID" value="OMQ21771.1"/>
    <property type="molecule type" value="Genomic_DNA"/>
</dbReference>
<sequence>MPIPRVCVASTNAATFLPPSNESSPDPIILAQQHFEYIESYQVKIISKSALGENNVIRYSYRKPGYVRMDFTEPHPGAVLVYNPTSGTVRLWPFGLHQLPVLNLSPANSLIRDQNGHRVDQSDVGTLLRNIRNLQQGGETTIVGKEILQGQPVLHVSVNGPAGFTVSDVHRSELWLENSHHFPIKVVSYGIDGHVIESVFMDAIVFNIQFPDNFFTP</sequence>
<accession>A0A1S8CHB9</accession>
<dbReference type="AlphaFoldDB" id="A0A1S8CHB9"/>